<feature type="transmembrane region" description="Helical" evidence="1">
    <location>
        <begin position="522"/>
        <end position="542"/>
    </location>
</feature>
<feature type="transmembrane region" description="Helical" evidence="1">
    <location>
        <begin position="585"/>
        <end position="606"/>
    </location>
</feature>
<feature type="transmembrane region" description="Helical" evidence="1">
    <location>
        <begin position="396"/>
        <end position="419"/>
    </location>
</feature>
<proteinExistence type="predicted"/>
<protein>
    <submittedName>
        <fullName evidence="2">DUF2142 domain-containing protein</fullName>
    </submittedName>
</protein>
<reference evidence="2" key="2">
    <citation type="submission" date="2021-04" db="EMBL/GenBank/DDBJ databases">
        <authorList>
            <person name="Gilroy R."/>
        </authorList>
    </citation>
    <scope>NUCLEOTIDE SEQUENCE</scope>
    <source>
        <strain evidence="2">ChiHjej12B11-14209</strain>
    </source>
</reference>
<comment type="caution">
    <text evidence="2">The sequence shown here is derived from an EMBL/GenBank/DDBJ whole genome shotgun (WGS) entry which is preliminary data.</text>
</comment>
<feature type="transmembrane region" description="Helical" evidence="1">
    <location>
        <begin position="36"/>
        <end position="54"/>
    </location>
</feature>
<dbReference type="InterPro" id="IPR018674">
    <property type="entry name" value="DUF2142_membrane"/>
</dbReference>
<accession>A0A9D2EY11</accession>
<keyword evidence="1" id="KW-0472">Membrane</keyword>
<feature type="transmembrane region" description="Helical" evidence="1">
    <location>
        <begin position="358"/>
        <end position="384"/>
    </location>
</feature>
<feature type="transmembrane region" description="Helical" evidence="1">
    <location>
        <begin position="79"/>
        <end position="100"/>
    </location>
</feature>
<feature type="transmembrane region" description="Helical" evidence="1">
    <location>
        <begin position="327"/>
        <end position="346"/>
    </location>
</feature>
<evidence type="ECO:0000313" key="3">
    <source>
        <dbReference type="Proteomes" id="UP000824062"/>
    </source>
</evidence>
<name>A0A9D2EY11_9ACTN</name>
<evidence type="ECO:0000313" key="2">
    <source>
        <dbReference type="EMBL" id="HIZ45511.1"/>
    </source>
</evidence>
<dbReference type="Pfam" id="PF09913">
    <property type="entry name" value="DUF2142"/>
    <property type="match status" value="1"/>
</dbReference>
<gene>
    <name evidence="2" type="ORF">IAA19_00595</name>
</gene>
<dbReference type="EMBL" id="DXBM01000010">
    <property type="protein sequence ID" value="HIZ45511.1"/>
    <property type="molecule type" value="Genomic_DNA"/>
</dbReference>
<feature type="transmembrane region" description="Helical" evidence="1">
    <location>
        <begin position="277"/>
        <end position="298"/>
    </location>
</feature>
<feature type="transmembrane region" description="Helical" evidence="1">
    <location>
        <begin position="112"/>
        <end position="129"/>
    </location>
</feature>
<dbReference type="Proteomes" id="UP000824062">
    <property type="component" value="Unassembled WGS sequence"/>
</dbReference>
<feature type="transmembrane region" description="Helical" evidence="1">
    <location>
        <begin position="141"/>
        <end position="160"/>
    </location>
</feature>
<feature type="transmembrane region" description="Helical" evidence="1">
    <location>
        <begin position="554"/>
        <end position="573"/>
    </location>
</feature>
<reference evidence="2" key="1">
    <citation type="journal article" date="2021" name="PeerJ">
        <title>Extensive microbial diversity within the chicken gut microbiome revealed by metagenomics and culture.</title>
        <authorList>
            <person name="Gilroy R."/>
            <person name="Ravi A."/>
            <person name="Getino M."/>
            <person name="Pursley I."/>
            <person name="Horton D.L."/>
            <person name="Alikhan N.F."/>
            <person name="Baker D."/>
            <person name="Gharbi K."/>
            <person name="Hall N."/>
            <person name="Watson M."/>
            <person name="Adriaenssens E.M."/>
            <person name="Foster-Nyarko E."/>
            <person name="Jarju S."/>
            <person name="Secka A."/>
            <person name="Antonio M."/>
            <person name="Oren A."/>
            <person name="Chaudhuri R.R."/>
            <person name="La Ragione R."/>
            <person name="Hildebrand F."/>
            <person name="Pallen M.J."/>
        </authorList>
    </citation>
    <scope>NUCLEOTIDE SEQUENCE</scope>
    <source>
        <strain evidence="2">ChiHjej12B11-14209</strain>
    </source>
</reference>
<dbReference type="AlphaFoldDB" id="A0A9D2EY11"/>
<keyword evidence="1" id="KW-1133">Transmembrane helix</keyword>
<sequence length="607" mass="66398">MPVLICVFLALLLELGTLIGAPLLTPLNSDHWRLKRMFIFFVACLCIYACWLLVHDERMIGPVGYVRERWRGSSVRERALGIAIASACIPTLLSLLARAATSLVGEGYDLRLPLIVSVCALVVGFLVLFRGTITRRLEYGFLVLALSFGMLMCCCMPVIAEVSWDGQIHFESTQAISYVLDAEYSNADLVMTRSDAVLVLDLMEEGGSLSGSWHPRQDASAVAAAQNMLIELGRGDVSEVAGTSLWSGGTWVSSAAVGRLPAAVGLWVGRLLQLSCLGQYFLARLFSMTMYVLVIFFAMRRLRSGKSIVAALGLLPTPLLMSANFSYDPWCFALIVLSFARYVSVLQRGEVFRRCDVFAIYGAFLLGALVKAVVFPLLLVFFVAPRQYFSSRAEGWVFRIGAVLTALCLLASFAIPFVLSGATNASDLRGGNGVDSAGQVGFILSNPISYCGVLVRFALEFLNPFVFSSEPNSLMNALSSFPFLAPSRPLLGLVEWGTLAFAAVCDRDTSDRTYRGFASKMSVVLGVIGSFVLIATALYVSFTPVGLQTVNGVQHRYLLPLLVPILLVFSNFADSPLRRRERYACYFLSVEWAVLTFVMATMFVVAF</sequence>
<organism evidence="2 3">
    <name type="scientific">Candidatus Olsenella pullistercoris</name>
    <dbReference type="NCBI Taxonomy" id="2838712"/>
    <lineage>
        <taxon>Bacteria</taxon>
        <taxon>Bacillati</taxon>
        <taxon>Actinomycetota</taxon>
        <taxon>Coriobacteriia</taxon>
        <taxon>Coriobacteriales</taxon>
        <taxon>Atopobiaceae</taxon>
        <taxon>Olsenella</taxon>
    </lineage>
</organism>
<keyword evidence="1" id="KW-0812">Transmembrane</keyword>
<evidence type="ECO:0000256" key="1">
    <source>
        <dbReference type="SAM" id="Phobius"/>
    </source>
</evidence>